<feature type="binding site" evidence="13">
    <location>
        <begin position="100"/>
        <end position="103"/>
    </location>
    <ligand>
        <name>substrate</name>
    </ligand>
</feature>
<dbReference type="CDD" id="cd16841">
    <property type="entry name" value="RraA_family"/>
    <property type="match status" value="1"/>
</dbReference>
<keyword evidence="13" id="KW-0460">Magnesium</keyword>
<protein>
    <recommendedName>
        <fullName evidence="7">Putative 4-hydroxy-4-methyl-2-oxoglutarate aldolase</fullName>
        <ecNumber evidence="6">4.1.1.112</ecNumber>
        <ecNumber evidence="5">4.1.3.17</ecNumber>
    </recommendedName>
    <alternativeName>
        <fullName evidence="11">Oxaloacetate decarboxylase</fullName>
    </alternativeName>
    <alternativeName>
        <fullName evidence="9">Regulator of ribonuclease activity homolog</fullName>
    </alternativeName>
    <alternativeName>
        <fullName evidence="10">RraA-like protein</fullName>
    </alternativeName>
</protein>
<evidence type="ECO:0000256" key="5">
    <source>
        <dbReference type="ARBA" id="ARBA00012213"/>
    </source>
</evidence>
<dbReference type="PANTHER" id="PTHR33254">
    <property type="entry name" value="4-HYDROXY-4-METHYL-2-OXOGLUTARATE ALDOLASE 3-RELATED"/>
    <property type="match status" value="1"/>
</dbReference>
<dbReference type="Pfam" id="PF03737">
    <property type="entry name" value="RraA-like"/>
    <property type="match status" value="1"/>
</dbReference>
<dbReference type="GO" id="GO:0008948">
    <property type="term" value="F:oxaloacetate decarboxylase activity"/>
    <property type="evidence" value="ECO:0007669"/>
    <property type="project" value="UniProtKB-EC"/>
</dbReference>
<comment type="similarity">
    <text evidence="3">Belongs to the class II aldolase/RraA-like family.</text>
</comment>
<evidence type="ECO:0000256" key="13">
    <source>
        <dbReference type="PIRSR" id="PIRSR605493-1"/>
    </source>
</evidence>
<name>A0A0C9NYJ5_LACPA</name>
<dbReference type="NCBIfam" id="NF004850">
    <property type="entry name" value="PRK06201.1"/>
    <property type="match status" value="1"/>
</dbReference>
<gene>
    <name evidence="14" type="ORF">LC0644_1689</name>
</gene>
<evidence type="ECO:0000256" key="3">
    <source>
        <dbReference type="ARBA" id="ARBA00008621"/>
    </source>
</evidence>
<evidence type="ECO:0000256" key="8">
    <source>
        <dbReference type="ARBA" id="ARBA00025046"/>
    </source>
</evidence>
<dbReference type="RefSeq" id="WP_045625470.1">
    <property type="nucleotide sequence ID" value="NZ_BAYM01000096.1"/>
</dbReference>
<dbReference type="PANTHER" id="PTHR33254:SF4">
    <property type="entry name" value="4-HYDROXY-4-METHYL-2-OXOGLUTARATE ALDOLASE 3-RELATED"/>
    <property type="match status" value="1"/>
</dbReference>
<organism evidence="14 15">
    <name type="scientific">Lacticaseibacillus paracasei NRIC 0644</name>
    <dbReference type="NCBI Taxonomy" id="1435038"/>
    <lineage>
        <taxon>Bacteria</taxon>
        <taxon>Bacillati</taxon>
        <taxon>Bacillota</taxon>
        <taxon>Bacilli</taxon>
        <taxon>Lactobacillales</taxon>
        <taxon>Lactobacillaceae</taxon>
        <taxon>Lacticaseibacillus</taxon>
    </lineage>
</organism>
<dbReference type="Proteomes" id="UP000032552">
    <property type="component" value="Unassembled WGS sequence"/>
</dbReference>
<feature type="binding site" evidence="13">
    <location>
        <position position="123"/>
    </location>
    <ligand>
        <name>substrate</name>
    </ligand>
</feature>
<evidence type="ECO:0000256" key="9">
    <source>
        <dbReference type="ARBA" id="ARBA00029596"/>
    </source>
</evidence>
<dbReference type="SUPFAM" id="SSF89562">
    <property type="entry name" value="RraA-like"/>
    <property type="match status" value="1"/>
</dbReference>
<dbReference type="EC" id="4.1.1.112" evidence="6"/>
<evidence type="ECO:0000256" key="10">
    <source>
        <dbReference type="ARBA" id="ARBA00030169"/>
    </source>
</evidence>
<evidence type="ECO:0000256" key="1">
    <source>
        <dbReference type="ARBA" id="ARBA00001342"/>
    </source>
</evidence>
<evidence type="ECO:0000256" key="4">
    <source>
        <dbReference type="ARBA" id="ARBA00011233"/>
    </source>
</evidence>
<comment type="catalytic activity">
    <reaction evidence="1">
        <text>4-hydroxy-4-methyl-2-oxoglutarate = 2 pyruvate</text>
        <dbReference type="Rhea" id="RHEA:22748"/>
        <dbReference type="ChEBI" id="CHEBI:15361"/>
        <dbReference type="ChEBI" id="CHEBI:58276"/>
        <dbReference type="EC" id="4.1.3.17"/>
    </reaction>
</comment>
<evidence type="ECO:0000313" key="14">
    <source>
        <dbReference type="EMBL" id="GAN37100.1"/>
    </source>
</evidence>
<dbReference type="Gene3D" id="3.50.30.40">
    <property type="entry name" value="Ribonuclease E inhibitor RraA/RraA-like"/>
    <property type="match status" value="1"/>
</dbReference>
<comment type="cofactor">
    <cofactor evidence="13">
        <name>Mg(2+)</name>
        <dbReference type="ChEBI" id="CHEBI:18420"/>
    </cofactor>
</comment>
<accession>A0A0C9NYJ5</accession>
<dbReference type="AlphaFoldDB" id="A0A0C9NYJ5"/>
<evidence type="ECO:0000256" key="7">
    <source>
        <dbReference type="ARBA" id="ARBA00016549"/>
    </source>
</evidence>
<dbReference type="EC" id="4.1.3.17" evidence="5"/>
<comment type="caution">
    <text evidence="14">The sequence shown here is derived from an EMBL/GenBank/DDBJ whole genome shotgun (WGS) entry which is preliminary data.</text>
</comment>
<dbReference type="EMBL" id="BAYM01000096">
    <property type="protein sequence ID" value="GAN37100.1"/>
    <property type="molecule type" value="Genomic_DNA"/>
</dbReference>
<evidence type="ECO:0000256" key="2">
    <source>
        <dbReference type="ARBA" id="ARBA00001968"/>
    </source>
</evidence>
<evidence type="ECO:0000256" key="11">
    <source>
        <dbReference type="ARBA" id="ARBA00032305"/>
    </source>
</evidence>
<evidence type="ECO:0000256" key="12">
    <source>
        <dbReference type="ARBA" id="ARBA00047973"/>
    </source>
</evidence>
<dbReference type="InterPro" id="IPR036704">
    <property type="entry name" value="RraA/RraA-like_sf"/>
</dbReference>
<dbReference type="GO" id="GO:0046872">
    <property type="term" value="F:metal ion binding"/>
    <property type="evidence" value="ECO:0007669"/>
    <property type="project" value="UniProtKB-KW"/>
</dbReference>
<dbReference type="GO" id="GO:0047443">
    <property type="term" value="F:4-hydroxy-4-methyl-2-oxoglutarate aldolase activity"/>
    <property type="evidence" value="ECO:0007669"/>
    <property type="project" value="UniProtKB-EC"/>
</dbReference>
<evidence type="ECO:0000313" key="15">
    <source>
        <dbReference type="Proteomes" id="UP000032552"/>
    </source>
</evidence>
<dbReference type="InterPro" id="IPR005493">
    <property type="entry name" value="RraA/RraA-like"/>
</dbReference>
<feature type="binding site" evidence="13">
    <location>
        <position position="122"/>
    </location>
    <ligand>
        <name>substrate</name>
    </ligand>
</feature>
<proteinExistence type="inferred from homology"/>
<evidence type="ECO:0000256" key="6">
    <source>
        <dbReference type="ARBA" id="ARBA00012947"/>
    </source>
</evidence>
<comment type="function">
    <text evidence="8">Catalyzes the aldol cleavage of 4-hydroxy-4-methyl-2-oxoglutarate (HMG) into 2 molecules of pyruvate. Also contains a secondary oxaloacetate (OAA) decarboxylase activity due to the common pyruvate enolate transition state formed following C-C bond cleavage in the retro-aldol and decarboxylation reactions.</text>
</comment>
<comment type="cofactor">
    <cofactor evidence="2">
        <name>a divalent metal cation</name>
        <dbReference type="ChEBI" id="CHEBI:60240"/>
    </cofactor>
</comment>
<sequence>MTIQSGVGLRIFKDFDRPSPSLIAKFKGIPSSNINDEMNRLFCMRHNIKPLNQRPLLGPAFTVKVPMGDNLLLTNAMDLAKPGDIIVVDGEGCEERALMGEMMLTFFEKRGIAGFVIDGAVRDSEAMRQAKVPMYCAAISPQGPFKYGSGEINTPISCGGQVVFPGDILVGDADGVVVIHKEIAEDILQACIDKHDGEVATLADRDRAAKSGDLFSKHKAKYDKKFEAVGGKWFDKMK</sequence>
<comment type="subunit">
    <text evidence="4">Homotrimer.</text>
</comment>
<keyword evidence="13" id="KW-0479">Metal-binding</keyword>
<reference evidence="15" key="1">
    <citation type="submission" date="2014-05" db="EMBL/GenBank/DDBJ databases">
        <title>Whole genome sequencing of Lactobacillus casei NRIC0644.</title>
        <authorList>
            <person name="Atarashi H."/>
            <person name="Yoshida Y."/>
            <person name="Fujimura S."/>
            <person name="Tanaka N."/>
            <person name="Shiwa Y."/>
            <person name="Yoshikawa H."/>
            <person name="Okada S."/>
            <person name="Nakagawa J."/>
        </authorList>
    </citation>
    <scope>NUCLEOTIDE SEQUENCE [LARGE SCALE GENOMIC DNA]</scope>
    <source>
        <strain evidence="15">NRIC0644</strain>
    </source>
</reference>
<comment type="catalytic activity">
    <reaction evidence="12">
        <text>oxaloacetate + H(+) = pyruvate + CO2</text>
        <dbReference type="Rhea" id="RHEA:15641"/>
        <dbReference type="ChEBI" id="CHEBI:15361"/>
        <dbReference type="ChEBI" id="CHEBI:15378"/>
        <dbReference type="ChEBI" id="CHEBI:16452"/>
        <dbReference type="ChEBI" id="CHEBI:16526"/>
        <dbReference type="EC" id="4.1.1.112"/>
    </reaction>
</comment>